<dbReference type="InterPro" id="IPR005036">
    <property type="entry name" value="CBM21_dom"/>
</dbReference>
<name>A0ABX7N3G5_9BACT</name>
<dbReference type="InterPro" id="IPR038175">
    <property type="entry name" value="CBM21_dom_sf"/>
</dbReference>
<keyword evidence="3" id="KW-0255">Endonuclease</keyword>
<evidence type="ECO:0000259" key="2">
    <source>
        <dbReference type="PROSITE" id="PS51159"/>
    </source>
</evidence>
<proteinExistence type="predicted"/>
<dbReference type="GO" id="GO:0004519">
    <property type="term" value="F:endonuclease activity"/>
    <property type="evidence" value="ECO:0007669"/>
    <property type="project" value="UniProtKB-KW"/>
</dbReference>
<dbReference type="EMBL" id="CP071091">
    <property type="protein sequence ID" value="QSQ13250.1"/>
    <property type="molecule type" value="Genomic_DNA"/>
</dbReference>
<evidence type="ECO:0000313" key="3">
    <source>
        <dbReference type="EMBL" id="QSQ13250.1"/>
    </source>
</evidence>
<feature type="signal peptide" evidence="1">
    <location>
        <begin position="1"/>
        <end position="30"/>
    </location>
</feature>
<dbReference type="RefSeq" id="WP_206714951.1">
    <property type="nucleotide sequence ID" value="NZ_CP071091.1"/>
</dbReference>
<keyword evidence="1" id="KW-0732">Signal</keyword>
<dbReference type="Gene3D" id="2.60.40.2440">
    <property type="entry name" value="Carbohydrate binding type-21 domain"/>
    <property type="match status" value="2"/>
</dbReference>
<feature type="chain" id="PRO_5046326960" evidence="1">
    <location>
        <begin position="31"/>
        <end position="263"/>
    </location>
</feature>
<dbReference type="PANTHER" id="PTHR12307">
    <property type="entry name" value="PROTEIN PHOSPHATASE 1 REGULATORY SUBUNIT"/>
    <property type="match status" value="1"/>
</dbReference>
<keyword evidence="3" id="KW-0540">Nuclease</keyword>
<gene>
    <name evidence="3" type="ORF">JY572_33710</name>
</gene>
<organism evidence="3 4">
    <name type="scientific">Myxococcus landrumensis</name>
    <dbReference type="NCBI Taxonomy" id="2813577"/>
    <lineage>
        <taxon>Bacteria</taxon>
        <taxon>Pseudomonadati</taxon>
        <taxon>Myxococcota</taxon>
        <taxon>Myxococcia</taxon>
        <taxon>Myxococcales</taxon>
        <taxon>Cystobacterineae</taxon>
        <taxon>Myxococcaceae</taxon>
        <taxon>Myxococcus</taxon>
    </lineage>
</organism>
<accession>A0ABX7N3G5</accession>
<feature type="domain" description="CBM21" evidence="2">
    <location>
        <begin position="144"/>
        <end position="259"/>
    </location>
</feature>
<dbReference type="PANTHER" id="PTHR12307:SF36">
    <property type="entry name" value="GLYCOGEN-BINDING SUBUNIT 76A"/>
    <property type="match status" value="1"/>
</dbReference>
<protein>
    <submittedName>
        <fullName evidence="3">Endonuclease</fullName>
    </submittedName>
</protein>
<feature type="domain" description="CBM21" evidence="2">
    <location>
        <begin position="32"/>
        <end position="142"/>
    </location>
</feature>
<dbReference type="PROSITE" id="PS51159">
    <property type="entry name" value="CBM21"/>
    <property type="match status" value="2"/>
</dbReference>
<keyword evidence="4" id="KW-1185">Reference proteome</keyword>
<dbReference type="Pfam" id="PF03370">
    <property type="entry name" value="CBM_21"/>
    <property type="match status" value="2"/>
</dbReference>
<reference evidence="3 4" key="1">
    <citation type="submission" date="2021-02" db="EMBL/GenBank/DDBJ databases">
        <title>De Novo genome assembly of isolated myxobacteria.</title>
        <authorList>
            <person name="Stevens D.C."/>
        </authorList>
    </citation>
    <scope>NUCLEOTIDE SEQUENCE [LARGE SCALE GENOMIC DNA]</scope>
    <source>
        <strain evidence="3 4">SCHIC003</strain>
    </source>
</reference>
<evidence type="ECO:0000256" key="1">
    <source>
        <dbReference type="SAM" id="SignalP"/>
    </source>
</evidence>
<evidence type="ECO:0000313" key="4">
    <source>
        <dbReference type="Proteomes" id="UP000663090"/>
    </source>
</evidence>
<keyword evidence="3" id="KW-0378">Hydrolase</keyword>
<sequence length="263" mass="29003">MTTKRTGTPVRWSVLLVAWTAVLTSTSALAADEVRLLKAVSTVASYRGHTWQDVTYLLVVKNLAYEKQVAIHDKQPDGSWQDLSASYEGGAGPGQELWKVTRQYQSWGTSPQPTRDLEFVAKLTVNGQTYWDNNAGANYHLGRADGPLLPRVNVLVASSVWQSNGDVDIGVDVKNLAYAKSVTVVYSTDDWATSHEVAASFLPSYSVGYASVASPNAQNVERWQARIPPGSGTPRYFIRYQVGGQTYWDSHFGQNYPPIYPPL</sequence>
<dbReference type="Proteomes" id="UP000663090">
    <property type="component" value="Chromosome"/>
</dbReference>
<dbReference type="InterPro" id="IPR050782">
    <property type="entry name" value="PP1_regulatory_subunit_3"/>
</dbReference>